<protein>
    <submittedName>
        <fullName evidence="2">2-iminobutanoate/2-iminopropanoate deaminase</fullName>
        <ecNumber evidence="2">3.5.99.10</ecNumber>
    </submittedName>
</protein>
<dbReference type="GeneID" id="92751395"/>
<accession>A0ABV2P1M6</accession>
<keyword evidence="2" id="KW-0378">Hydrolase</keyword>
<dbReference type="CDD" id="cd00448">
    <property type="entry name" value="YjgF_YER057c_UK114_family"/>
    <property type="match status" value="1"/>
</dbReference>
<dbReference type="RefSeq" id="WP_354226271.1">
    <property type="nucleotide sequence ID" value="NZ_JBEPSN010000001.1"/>
</dbReference>
<dbReference type="Pfam" id="PF01042">
    <property type="entry name" value="Ribonuc_L-PSP"/>
    <property type="match status" value="1"/>
</dbReference>
<dbReference type="SUPFAM" id="SSF55298">
    <property type="entry name" value="YjgF-like"/>
    <property type="match status" value="1"/>
</dbReference>
<organism evidence="2 3">
    <name type="scientific">Arthrobacter bambusae</name>
    <dbReference type="NCBI Taxonomy" id="1338426"/>
    <lineage>
        <taxon>Bacteria</taxon>
        <taxon>Bacillati</taxon>
        <taxon>Actinomycetota</taxon>
        <taxon>Actinomycetes</taxon>
        <taxon>Micrococcales</taxon>
        <taxon>Micrococcaceae</taxon>
        <taxon>Arthrobacter</taxon>
    </lineage>
</organism>
<comment type="similarity">
    <text evidence="1">Belongs to the RutC family.</text>
</comment>
<dbReference type="Proteomes" id="UP001549307">
    <property type="component" value="Unassembled WGS sequence"/>
</dbReference>
<dbReference type="Gene3D" id="3.30.1330.40">
    <property type="entry name" value="RutC-like"/>
    <property type="match status" value="1"/>
</dbReference>
<evidence type="ECO:0000313" key="2">
    <source>
        <dbReference type="EMBL" id="MET4538669.1"/>
    </source>
</evidence>
<comment type="caution">
    <text evidence="2">The sequence shown here is derived from an EMBL/GenBank/DDBJ whole genome shotgun (WGS) entry which is preliminary data.</text>
</comment>
<keyword evidence="3" id="KW-1185">Reference proteome</keyword>
<dbReference type="GO" id="GO:0120241">
    <property type="term" value="F:2-iminobutanoate/2-iminopropanoate deaminase"/>
    <property type="evidence" value="ECO:0007669"/>
    <property type="project" value="UniProtKB-EC"/>
</dbReference>
<proteinExistence type="inferred from homology"/>
<dbReference type="EC" id="3.5.99.10" evidence="2"/>
<name>A0ABV2P1M6_9MICC</name>
<dbReference type="EMBL" id="JBEPSN010000001">
    <property type="protein sequence ID" value="MET4538669.1"/>
    <property type="molecule type" value="Genomic_DNA"/>
</dbReference>
<dbReference type="PANTHER" id="PTHR11803">
    <property type="entry name" value="2-IMINOBUTANOATE/2-IMINOPROPANOATE DEAMINASE RIDA"/>
    <property type="match status" value="1"/>
</dbReference>
<reference evidence="2 3" key="1">
    <citation type="submission" date="2024-06" db="EMBL/GenBank/DDBJ databases">
        <title>Sorghum-associated microbial communities from plants grown in Nebraska, USA.</title>
        <authorList>
            <person name="Schachtman D."/>
        </authorList>
    </citation>
    <scope>NUCLEOTIDE SEQUENCE [LARGE SCALE GENOMIC DNA]</scope>
    <source>
        <strain evidence="2 3">3552</strain>
    </source>
</reference>
<sequence length="142" mass="15459">MIYDAIRSTKKGTDRMRLEINSDKNAAAGKNYSQAVAYGDLLFTTGQLPVDADGKTVGDNIVDQARQVFVNLGNILDEAGSSFSNVLKTTIYVTNLHSIAELSSLRSEIFGAARPASVGIEVPRFWEVDHLIEIEVVASIQK</sequence>
<evidence type="ECO:0000313" key="3">
    <source>
        <dbReference type="Proteomes" id="UP001549307"/>
    </source>
</evidence>
<dbReference type="InterPro" id="IPR035959">
    <property type="entry name" value="RutC-like_sf"/>
</dbReference>
<dbReference type="InterPro" id="IPR006175">
    <property type="entry name" value="YjgF/YER057c/UK114"/>
</dbReference>
<gene>
    <name evidence="2" type="ORF">ABIE37_000424</name>
</gene>
<evidence type="ECO:0000256" key="1">
    <source>
        <dbReference type="ARBA" id="ARBA00010552"/>
    </source>
</evidence>
<dbReference type="PANTHER" id="PTHR11803:SF58">
    <property type="entry name" value="PROTEIN HMF1-RELATED"/>
    <property type="match status" value="1"/>
</dbReference>